<organism evidence="2 3">
    <name type="scientific">Flagellimonas nanhaiensis</name>
    <dbReference type="NCBI Taxonomy" id="2292706"/>
    <lineage>
        <taxon>Bacteria</taxon>
        <taxon>Pseudomonadati</taxon>
        <taxon>Bacteroidota</taxon>
        <taxon>Flavobacteriia</taxon>
        <taxon>Flavobacteriales</taxon>
        <taxon>Flavobacteriaceae</taxon>
        <taxon>Flagellimonas</taxon>
    </lineage>
</organism>
<dbReference type="Proteomes" id="UP000261828">
    <property type="component" value="Unassembled WGS sequence"/>
</dbReference>
<accession>A0A371JNZ4</accession>
<feature type="transmembrane region" description="Helical" evidence="1">
    <location>
        <begin position="37"/>
        <end position="57"/>
    </location>
</feature>
<dbReference type="Pfam" id="PF17329">
    <property type="entry name" value="DUF5367"/>
    <property type="match status" value="1"/>
</dbReference>
<evidence type="ECO:0000313" key="3">
    <source>
        <dbReference type="Proteomes" id="UP000261828"/>
    </source>
</evidence>
<dbReference type="RefSeq" id="WP_116183868.1">
    <property type="nucleotide sequence ID" value="NZ_QTJX01000002.1"/>
</dbReference>
<evidence type="ECO:0008006" key="4">
    <source>
        <dbReference type="Google" id="ProtNLM"/>
    </source>
</evidence>
<feature type="transmembrane region" description="Helical" evidence="1">
    <location>
        <begin position="105"/>
        <end position="122"/>
    </location>
</feature>
<keyword evidence="3" id="KW-1185">Reference proteome</keyword>
<feature type="transmembrane region" description="Helical" evidence="1">
    <location>
        <begin position="7"/>
        <end position="25"/>
    </location>
</feature>
<proteinExistence type="predicted"/>
<gene>
    <name evidence="2" type="ORF">DX873_07590</name>
</gene>
<dbReference type="EMBL" id="QTJX01000002">
    <property type="protein sequence ID" value="RDY59254.1"/>
    <property type="molecule type" value="Genomic_DNA"/>
</dbReference>
<reference evidence="2 3" key="1">
    <citation type="submission" date="2018-08" db="EMBL/GenBank/DDBJ databases">
        <title>Muricauda nanhaiensis sp. nov., isolated from seawater of the South China Sea.</title>
        <authorList>
            <person name="Dang Y."/>
        </authorList>
    </citation>
    <scope>NUCLEOTIDE SEQUENCE [LARGE SCALE GENOMIC DNA]</scope>
    <source>
        <strain evidence="2 3">SM1704</strain>
    </source>
</reference>
<protein>
    <recommendedName>
        <fullName evidence="4">DUF5367 domain-containing protein</fullName>
    </recommendedName>
</protein>
<dbReference type="InterPro" id="IPR020509">
    <property type="entry name" value="Uncharacterised_YnzE"/>
</dbReference>
<dbReference type="OrthoDB" id="840428at2"/>
<evidence type="ECO:0000313" key="2">
    <source>
        <dbReference type="EMBL" id="RDY59254.1"/>
    </source>
</evidence>
<keyword evidence="1" id="KW-1133">Transmembrane helix</keyword>
<keyword evidence="1" id="KW-0472">Membrane</keyword>
<evidence type="ECO:0000256" key="1">
    <source>
        <dbReference type="SAM" id="Phobius"/>
    </source>
</evidence>
<dbReference type="AlphaFoldDB" id="A0A371JNZ4"/>
<name>A0A371JNZ4_9FLAO</name>
<feature type="transmembrane region" description="Helical" evidence="1">
    <location>
        <begin position="69"/>
        <end position="93"/>
    </location>
</feature>
<keyword evidence="1" id="KW-0812">Transmembrane</keyword>
<comment type="caution">
    <text evidence="2">The sequence shown here is derived from an EMBL/GenBank/DDBJ whole genome shotgun (WGS) entry which is preliminary data.</text>
</comment>
<sequence>MKTVRALIIGIVVWVLGVSAFTAIYELSLMEDRYLQANIGLALIVPPLVWMGAWIYYKKIKSMHGLKLGVLMLLASASLDALITVPVLIMPYGGSYASFFGSLDFWLIAFEFVLITVLYWHLNVRTHQEKSLNRS</sequence>